<dbReference type="GO" id="GO:0043527">
    <property type="term" value="C:tRNA methyltransferase complex"/>
    <property type="evidence" value="ECO:0007669"/>
    <property type="project" value="TreeGrafter"/>
</dbReference>
<feature type="repeat" description="WD" evidence="6">
    <location>
        <begin position="361"/>
        <end position="383"/>
    </location>
</feature>
<dbReference type="Gene3D" id="2.130.10.10">
    <property type="entry name" value="YVTN repeat-like/Quinoprotein amine dehydrogenase"/>
    <property type="match status" value="1"/>
</dbReference>
<dbReference type="EMBL" id="CAID01000001">
    <property type="protein sequence ID" value="CEF96923.1"/>
    <property type="molecule type" value="Genomic_DNA"/>
</dbReference>
<dbReference type="SUPFAM" id="SSF50978">
    <property type="entry name" value="WD40 repeat-like"/>
    <property type="match status" value="1"/>
</dbReference>
<dbReference type="SMART" id="SM00320">
    <property type="entry name" value="WD40"/>
    <property type="match status" value="3"/>
</dbReference>
<dbReference type="STRING" id="70448.A0A090N2W0"/>
<feature type="region of interest" description="Disordered" evidence="7">
    <location>
        <begin position="85"/>
        <end position="105"/>
    </location>
</feature>
<dbReference type="Proteomes" id="UP000009170">
    <property type="component" value="Unassembled WGS sequence"/>
</dbReference>
<name>A0A090N2W0_OSTTA</name>
<evidence type="ECO:0000256" key="4">
    <source>
        <dbReference type="ARBA" id="ARBA00022737"/>
    </source>
</evidence>
<evidence type="ECO:0000256" key="2">
    <source>
        <dbReference type="ARBA" id="ARBA00022574"/>
    </source>
</evidence>
<organism evidence="8 9">
    <name type="scientific">Ostreococcus tauri</name>
    <name type="common">Marine green alga</name>
    <dbReference type="NCBI Taxonomy" id="70448"/>
    <lineage>
        <taxon>Eukaryota</taxon>
        <taxon>Viridiplantae</taxon>
        <taxon>Chlorophyta</taxon>
        <taxon>Mamiellophyceae</taxon>
        <taxon>Mamiellales</taxon>
        <taxon>Bathycoccaceae</taxon>
        <taxon>Ostreococcus</taxon>
    </lineage>
</organism>
<dbReference type="OrthoDB" id="339900at2759"/>
<dbReference type="GeneID" id="9836489"/>
<feature type="compositionally biased region" description="Basic and acidic residues" evidence="7">
    <location>
        <begin position="526"/>
        <end position="550"/>
    </location>
</feature>
<dbReference type="RefSeq" id="XP_003074693.2">
    <property type="nucleotide sequence ID" value="XM_003074645.2"/>
</dbReference>
<dbReference type="KEGG" id="ota:OT_ostta01g06420"/>
<keyword evidence="3" id="KW-0819">tRNA processing</keyword>
<proteinExistence type="predicted"/>
<dbReference type="GO" id="GO:0006400">
    <property type="term" value="P:tRNA modification"/>
    <property type="evidence" value="ECO:0007669"/>
    <property type="project" value="TreeGrafter"/>
</dbReference>
<comment type="caution">
    <text evidence="8">The sequence shown here is derived from an EMBL/GenBank/DDBJ whole genome shotgun (WGS) entry which is preliminary data.</text>
</comment>
<dbReference type="GO" id="GO:0036265">
    <property type="term" value="P:RNA (guanine-N7)-methylation"/>
    <property type="evidence" value="ECO:0007669"/>
    <property type="project" value="InterPro"/>
</dbReference>
<dbReference type="InterPro" id="IPR028884">
    <property type="entry name" value="Trm82"/>
</dbReference>
<evidence type="ECO:0000256" key="6">
    <source>
        <dbReference type="PROSITE-ProRule" id="PRU00221"/>
    </source>
</evidence>
<dbReference type="InterPro" id="IPR001680">
    <property type="entry name" value="WD40_rpt"/>
</dbReference>
<dbReference type="GO" id="GO:0005829">
    <property type="term" value="C:cytosol"/>
    <property type="evidence" value="ECO:0007669"/>
    <property type="project" value="TreeGrafter"/>
</dbReference>
<dbReference type="PROSITE" id="PS50294">
    <property type="entry name" value="WD_REPEATS_REGION"/>
    <property type="match status" value="1"/>
</dbReference>
<keyword evidence="5" id="KW-0539">Nucleus</keyword>
<accession>A0A090N2W0</accession>
<evidence type="ECO:0000256" key="3">
    <source>
        <dbReference type="ARBA" id="ARBA00022694"/>
    </source>
</evidence>
<evidence type="ECO:0000256" key="5">
    <source>
        <dbReference type="ARBA" id="ARBA00023242"/>
    </source>
</evidence>
<feature type="region of interest" description="Disordered" evidence="7">
    <location>
        <begin position="521"/>
        <end position="550"/>
    </location>
</feature>
<keyword evidence="4" id="KW-0677">Repeat</keyword>
<dbReference type="AlphaFoldDB" id="A0A090N2W0"/>
<feature type="repeat" description="WD" evidence="6">
    <location>
        <begin position="192"/>
        <end position="233"/>
    </location>
</feature>
<dbReference type="InterPro" id="IPR036322">
    <property type="entry name" value="WD40_repeat_dom_sf"/>
</dbReference>
<reference evidence="9" key="1">
    <citation type="journal article" date="2006" name="Proc. Natl. Acad. Sci. U.S.A.">
        <title>Genome analysis of the smallest free-living eukaryote Ostreococcus tauri unveils many unique features.</title>
        <authorList>
            <person name="Derelle E."/>
            <person name="Ferraz C."/>
            <person name="Rombauts S."/>
            <person name="Rouze P."/>
            <person name="Worden A.Z."/>
            <person name="Robbens S."/>
            <person name="Partensky F."/>
            <person name="Degroeve S."/>
            <person name="Echeynie S."/>
            <person name="Cooke R."/>
            <person name="Saeys Y."/>
            <person name="Wuyts J."/>
            <person name="Jabbari K."/>
            <person name="Bowler C."/>
            <person name="Panaud O."/>
            <person name="Piegu B."/>
            <person name="Ball S.G."/>
            <person name="Ral J.-P."/>
            <person name="Bouget F.-Y."/>
            <person name="Piganeau G."/>
            <person name="De Baets B."/>
            <person name="Picard A."/>
            <person name="Delseny M."/>
            <person name="Demaille J."/>
            <person name="Van de Peer Y."/>
            <person name="Moreau H."/>
        </authorList>
    </citation>
    <scope>NUCLEOTIDE SEQUENCE [LARGE SCALE GENOMIC DNA]</scope>
    <source>
        <strain evidence="9">OTTH 0595 / CCAP 157/2 / RCC745</strain>
    </source>
</reference>
<protein>
    <submittedName>
        <fullName evidence="8">WD40 repeat</fullName>
    </submittedName>
</protein>
<dbReference type="Pfam" id="PF00400">
    <property type="entry name" value="WD40"/>
    <property type="match status" value="2"/>
</dbReference>
<dbReference type="GO" id="GO:0005634">
    <property type="term" value="C:nucleus"/>
    <property type="evidence" value="ECO:0007669"/>
    <property type="project" value="UniProtKB-SubCell"/>
</dbReference>
<feature type="region of interest" description="Disordered" evidence="7">
    <location>
        <begin position="133"/>
        <end position="152"/>
    </location>
</feature>
<dbReference type="FunCoup" id="A0A090N2W0">
    <property type="interactions" value="632"/>
</dbReference>
<feature type="compositionally biased region" description="Acidic residues" evidence="7">
    <location>
        <begin position="139"/>
        <end position="152"/>
    </location>
</feature>
<gene>
    <name evidence="8" type="ORF">OT_ostta01g06420</name>
</gene>
<dbReference type="PANTHER" id="PTHR16288:SF0">
    <property type="entry name" value="TRNA (GUANINE-N(7)-)-METHYLTRANSFERASE NON-CATALYTIC SUBUNIT WDR4"/>
    <property type="match status" value="1"/>
</dbReference>
<feature type="compositionally biased region" description="Acidic residues" evidence="7">
    <location>
        <begin position="88"/>
        <end position="105"/>
    </location>
</feature>
<evidence type="ECO:0000313" key="9">
    <source>
        <dbReference type="Proteomes" id="UP000009170"/>
    </source>
</evidence>
<dbReference type="InParanoid" id="A0A090N2W0"/>
<sequence>MDDADDDVVVDDATRAEISRALDALLGGELRARAMARNPRAVEHFERVRAAAGDGRDGGGDAATRDGSENIAPRALLALFERPVETDVASESDSESEVEEDADSDGTYETVAGVAYGTKIAICRFRGSIEEEKGKEMDENVDGEDDGAMDSDSDDAYGGYASSSSENIVKRMARLRARPMGTCEEIELADDDKPHTGNIRAFRVSPDGAWFLSAGDDKLVKLWSVDGWRCVRTISNTKKISSACFTPDSRHLLFADKFGEVFACEVGSDAEPTLMLGHCSTIITDIACMNGGKNGYVITGDREHKTRVSVLPKVEHRTAFNGSAPEIQSFCYGHEQYISCVQPLTQPERKKKGWGAFKDCIITGSGDATVRMWDAVTGEETDANARIDLAYGEICDIATRSEGTHVAVAIEDKKMLAVVHLTSFKGVPKLFLVGYGPDWAECAQTIKFDRRMVLYGAGVRKNEDGSQTAVFMREGTVIDGLSVTLSAAESVGMTYFSQLRKREYSEAQRMERKANRKDMLIAATKKAQEEQRAKKRKPEDESLEKTEKEK</sequence>
<keyword evidence="9" id="KW-1185">Reference proteome</keyword>
<evidence type="ECO:0000256" key="1">
    <source>
        <dbReference type="ARBA" id="ARBA00004123"/>
    </source>
</evidence>
<reference evidence="8 9" key="2">
    <citation type="journal article" date="2014" name="BMC Genomics">
        <title>An improved genome of the model marine alga Ostreococcus tauri unfolds by assessing Illumina de novo assemblies.</title>
        <authorList>
            <person name="Blanc-Mathieu R."/>
            <person name="Verhelst B."/>
            <person name="Derelle E."/>
            <person name="Rombauts S."/>
            <person name="Bouget F.Y."/>
            <person name="Carre I."/>
            <person name="Chateau A."/>
            <person name="Eyre-Walker A."/>
            <person name="Grimsley N."/>
            <person name="Moreau H."/>
            <person name="Piegu B."/>
            <person name="Rivals E."/>
            <person name="Schackwitz W."/>
            <person name="Van de Peer Y."/>
            <person name="Piganeau G."/>
        </authorList>
    </citation>
    <scope>NUCLEOTIDE SEQUENCE [LARGE SCALE GENOMIC DNA]</scope>
    <source>
        <strain evidence="9">OTTH 0595 / CCAP 157/2 / RCC745</strain>
    </source>
</reference>
<evidence type="ECO:0000313" key="8">
    <source>
        <dbReference type="EMBL" id="CEF96923.1"/>
    </source>
</evidence>
<keyword evidence="2 6" id="KW-0853">WD repeat</keyword>
<dbReference type="InterPro" id="IPR015943">
    <property type="entry name" value="WD40/YVTN_repeat-like_dom_sf"/>
</dbReference>
<evidence type="ECO:0000256" key="7">
    <source>
        <dbReference type="SAM" id="MobiDB-lite"/>
    </source>
</evidence>
<dbReference type="PANTHER" id="PTHR16288">
    <property type="entry name" value="WD40 REPEAT PROTEIN 4"/>
    <property type="match status" value="1"/>
</dbReference>
<dbReference type="PROSITE" id="PS50082">
    <property type="entry name" value="WD_REPEATS_2"/>
    <property type="match status" value="2"/>
</dbReference>
<feature type="region of interest" description="Disordered" evidence="7">
    <location>
        <begin position="48"/>
        <end position="68"/>
    </location>
</feature>
<comment type="subcellular location">
    <subcellularLocation>
        <location evidence="1">Nucleus</location>
    </subcellularLocation>
</comment>